<organism evidence="2 3">
    <name type="scientific">Olea europaea subsp. europaea</name>
    <dbReference type="NCBI Taxonomy" id="158383"/>
    <lineage>
        <taxon>Eukaryota</taxon>
        <taxon>Viridiplantae</taxon>
        <taxon>Streptophyta</taxon>
        <taxon>Embryophyta</taxon>
        <taxon>Tracheophyta</taxon>
        <taxon>Spermatophyta</taxon>
        <taxon>Magnoliopsida</taxon>
        <taxon>eudicotyledons</taxon>
        <taxon>Gunneridae</taxon>
        <taxon>Pentapetalae</taxon>
        <taxon>asterids</taxon>
        <taxon>lamiids</taxon>
        <taxon>Lamiales</taxon>
        <taxon>Oleaceae</taxon>
        <taxon>Oleeae</taxon>
        <taxon>Olea</taxon>
    </lineage>
</organism>
<name>A0A8S0T7I1_OLEEU</name>
<dbReference type="Proteomes" id="UP000594638">
    <property type="component" value="Unassembled WGS sequence"/>
</dbReference>
<gene>
    <name evidence="2" type="ORF">OLEA9_A008526</name>
</gene>
<proteinExistence type="predicted"/>
<comment type="caution">
    <text evidence="2">The sequence shown here is derived from an EMBL/GenBank/DDBJ whole genome shotgun (WGS) entry which is preliminary data.</text>
</comment>
<sequence length="138" mass="15237">MVATSTSGVQGMRGGPTLTRDDMEGMLYDQYILFKMRLRTVKLEIVQHVTDEFAKLRDFISSLVSPSGGTSISATAPVVNEPTIWEYPHEDGEGGEEWSPQADDRAEDGDMQEVNDTCVIFSNLCALGSITFHFPLCK</sequence>
<protein>
    <submittedName>
        <fullName evidence="2">Uncharacterized protein</fullName>
    </submittedName>
</protein>
<keyword evidence="3" id="KW-1185">Reference proteome</keyword>
<dbReference type="Gramene" id="OE9A008526T1">
    <property type="protein sequence ID" value="OE9A008526C1"/>
    <property type="gene ID" value="OE9A008526"/>
</dbReference>
<evidence type="ECO:0000313" key="3">
    <source>
        <dbReference type="Proteomes" id="UP000594638"/>
    </source>
</evidence>
<feature type="region of interest" description="Disordered" evidence="1">
    <location>
        <begin position="1"/>
        <end position="20"/>
    </location>
</feature>
<accession>A0A8S0T7I1</accession>
<evidence type="ECO:0000313" key="2">
    <source>
        <dbReference type="EMBL" id="CAA3000914.1"/>
    </source>
</evidence>
<dbReference type="EMBL" id="CACTIH010005720">
    <property type="protein sequence ID" value="CAA3000914.1"/>
    <property type="molecule type" value="Genomic_DNA"/>
</dbReference>
<reference evidence="2 3" key="1">
    <citation type="submission" date="2019-12" db="EMBL/GenBank/DDBJ databases">
        <authorList>
            <person name="Alioto T."/>
            <person name="Alioto T."/>
            <person name="Gomez Garrido J."/>
        </authorList>
    </citation>
    <scope>NUCLEOTIDE SEQUENCE [LARGE SCALE GENOMIC DNA]</scope>
</reference>
<evidence type="ECO:0000256" key="1">
    <source>
        <dbReference type="SAM" id="MobiDB-lite"/>
    </source>
</evidence>
<feature type="region of interest" description="Disordered" evidence="1">
    <location>
        <begin position="85"/>
        <end position="108"/>
    </location>
</feature>
<dbReference type="AlphaFoldDB" id="A0A8S0T7I1"/>